<dbReference type="Proteomes" id="UP000789525">
    <property type="component" value="Unassembled WGS sequence"/>
</dbReference>
<reference evidence="1" key="1">
    <citation type="submission" date="2021-06" db="EMBL/GenBank/DDBJ databases">
        <authorList>
            <person name="Kallberg Y."/>
            <person name="Tangrot J."/>
            <person name="Rosling A."/>
        </authorList>
    </citation>
    <scope>NUCLEOTIDE SEQUENCE</scope>
    <source>
        <strain evidence="1">CL356</strain>
    </source>
</reference>
<proteinExistence type="predicted"/>
<protein>
    <submittedName>
        <fullName evidence="1">16049_t:CDS:1</fullName>
    </submittedName>
</protein>
<organism evidence="1 2">
    <name type="scientific">Acaulospora colombiana</name>
    <dbReference type="NCBI Taxonomy" id="27376"/>
    <lineage>
        <taxon>Eukaryota</taxon>
        <taxon>Fungi</taxon>
        <taxon>Fungi incertae sedis</taxon>
        <taxon>Mucoromycota</taxon>
        <taxon>Glomeromycotina</taxon>
        <taxon>Glomeromycetes</taxon>
        <taxon>Diversisporales</taxon>
        <taxon>Acaulosporaceae</taxon>
        <taxon>Acaulospora</taxon>
    </lineage>
</organism>
<dbReference type="EMBL" id="CAJVPT010045385">
    <property type="protein sequence ID" value="CAG8736147.1"/>
    <property type="molecule type" value="Genomic_DNA"/>
</dbReference>
<evidence type="ECO:0000313" key="2">
    <source>
        <dbReference type="Proteomes" id="UP000789525"/>
    </source>
</evidence>
<evidence type="ECO:0000313" key="1">
    <source>
        <dbReference type="EMBL" id="CAG8736147.1"/>
    </source>
</evidence>
<comment type="caution">
    <text evidence="1">The sequence shown here is derived from an EMBL/GenBank/DDBJ whole genome shotgun (WGS) entry which is preliminary data.</text>
</comment>
<gene>
    <name evidence="1" type="ORF">ACOLOM_LOCUS11921</name>
</gene>
<name>A0ACA9Q9N1_9GLOM</name>
<sequence>SLSVPSSPQKSVKVNRFVRFLIACIRDEKQLDWVPSCLTAFPPLKLEAYSHRSYLPFSGQSLSFNKPPFSDIKDTEGPSKA</sequence>
<accession>A0ACA9Q9N1</accession>
<keyword evidence="2" id="KW-1185">Reference proteome</keyword>
<feature type="non-terminal residue" evidence="1">
    <location>
        <position position="1"/>
    </location>
</feature>